<keyword evidence="3 5" id="KW-0472">Membrane</keyword>
<dbReference type="GO" id="GO:0015986">
    <property type="term" value="P:proton motive force-driven ATP synthesis"/>
    <property type="evidence" value="ECO:0007669"/>
    <property type="project" value="TreeGrafter"/>
</dbReference>
<evidence type="ECO:0000256" key="2">
    <source>
        <dbReference type="ARBA" id="ARBA00023128"/>
    </source>
</evidence>
<evidence type="ECO:0000256" key="4">
    <source>
        <dbReference type="SAM" id="MobiDB-lite"/>
    </source>
</evidence>
<keyword evidence="5" id="KW-1133">Transmembrane helix</keyword>
<dbReference type="Proteomes" id="UP000837801">
    <property type="component" value="Unassembled WGS sequence"/>
</dbReference>
<reference evidence="6" key="1">
    <citation type="submission" date="2022-03" db="EMBL/GenBank/DDBJ databases">
        <authorList>
            <person name="Legras J.-L."/>
            <person name="Devillers H."/>
            <person name="Grondin C."/>
        </authorList>
    </citation>
    <scope>NUCLEOTIDE SEQUENCE</scope>
    <source>
        <strain evidence="6">CLIB 1423</strain>
    </source>
</reference>
<feature type="transmembrane region" description="Helical" evidence="5">
    <location>
        <begin position="12"/>
        <end position="31"/>
    </location>
</feature>
<protein>
    <recommendedName>
        <fullName evidence="8">ATP synthase subunit K, mitochondrial</fullName>
    </recommendedName>
</protein>
<keyword evidence="7" id="KW-1185">Reference proteome</keyword>
<evidence type="ECO:0008006" key="8">
    <source>
        <dbReference type="Google" id="ProtNLM"/>
    </source>
</evidence>
<dbReference type="InterPro" id="IPR021278">
    <property type="entry name" value="ATP19"/>
</dbReference>
<accession>A0A9P0VXM9</accession>
<comment type="caution">
    <text evidence="6">The sequence shown here is derived from an EMBL/GenBank/DDBJ whole genome shotgun (WGS) entry which is preliminary data.</text>
</comment>
<name>A0A9P0VXM9_9ASCO</name>
<sequence>MGAAYTIFGKQVPSHILAILTLGTAAGVIAYPRGGDAKATPTPTPAPVSASKEEDFDLEKWVNDLSKEESK</sequence>
<keyword evidence="2" id="KW-0496">Mitochondrion</keyword>
<feature type="region of interest" description="Disordered" evidence="4">
    <location>
        <begin position="33"/>
        <end position="54"/>
    </location>
</feature>
<gene>
    <name evidence="6" type="ORF">CLIB1423_05S04940</name>
</gene>
<dbReference type="AlphaFoldDB" id="A0A9P0VXM9"/>
<proteinExistence type="predicted"/>
<dbReference type="EMBL" id="CAKXYY010000005">
    <property type="protein sequence ID" value="CAH2352070.1"/>
    <property type="molecule type" value="Genomic_DNA"/>
</dbReference>
<dbReference type="OrthoDB" id="2094445at2759"/>
<evidence type="ECO:0000256" key="1">
    <source>
        <dbReference type="ARBA" id="ARBA00004325"/>
    </source>
</evidence>
<organism evidence="6 7">
    <name type="scientific">[Candida] railenensis</name>
    <dbReference type="NCBI Taxonomy" id="45579"/>
    <lineage>
        <taxon>Eukaryota</taxon>
        <taxon>Fungi</taxon>
        <taxon>Dikarya</taxon>
        <taxon>Ascomycota</taxon>
        <taxon>Saccharomycotina</taxon>
        <taxon>Pichiomycetes</taxon>
        <taxon>Debaryomycetaceae</taxon>
        <taxon>Kurtzmaniella</taxon>
    </lineage>
</organism>
<evidence type="ECO:0000256" key="3">
    <source>
        <dbReference type="ARBA" id="ARBA00023136"/>
    </source>
</evidence>
<evidence type="ECO:0000256" key="5">
    <source>
        <dbReference type="SAM" id="Phobius"/>
    </source>
</evidence>
<evidence type="ECO:0000313" key="6">
    <source>
        <dbReference type="EMBL" id="CAH2352070.1"/>
    </source>
</evidence>
<dbReference type="PANTHER" id="PTHR28074">
    <property type="entry name" value="ATP SYNTHASE SUBUNIT K, MITOCHONDRIAL"/>
    <property type="match status" value="1"/>
</dbReference>
<dbReference type="PANTHER" id="PTHR28074:SF1">
    <property type="entry name" value="ATP SYNTHASE SUBUNIT K, MITOCHONDRIAL"/>
    <property type="match status" value="1"/>
</dbReference>
<evidence type="ECO:0000313" key="7">
    <source>
        <dbReference type="Proteomes" id="UP000837801"/>
    </source>
</evidence>
<keyword evidence="5" id="KW-0812">Transmembrane</keyword>
<dbReference type="GO" id="GO:0031966">
    <property type="term" value="C:mitochondrial membrane"/>
    <property type="evidence" value="ECO:0007669"/>
    <property type="project" value="UniProtKB-SubCell"/>
</dbReference>
<dbReference type="Pfam" id="PF11022">
    <property type="entry name" value="ATP19"/>
    <property type="match status" value="1"/>
</dbReference>
<comment type="subcellular location">
    <subcellularLocation>
        <location evidence="1">Mitochondrion membrane</location>
    </subcellularLocation>
</comment>